<name>A0A067T7K8_GALM3</name>
<accession>A0A067T7K8</accession>
<evidence type="ECO:0000313" key="2">
    <source>
        <dbReference type="Proteomes" id="UP000027222"/>
    </source>
</evidence>
<gene>
    <name evidence="1" type="ORF">GALMADRAFT_1315631</name>
</gene>
<reference evidence="2" key="1">
    <citation type="journal article" date="2014" name="Proc. Natl. Acad. Sci. U.S.A.">
        <title>Extensive sampling of basidiomycete genomes demonstrates inadequacy of the white-rot/brown-rot paradigm for wood decay fungi.</title>
        <authorList>
            <person name="Riley R."/>
            <person name="Salamov A.A."/>
            <person name="Brown D.W."/>
            <person name="Nagy L.G."/>
            <person name="Floudas D."/>
            <person name="Held B.W."/>
            <person name="Levasseur A."/>
            <person name="Lombard V."/>
            <person name="Morin E."/>
            <person name="Otillar R."/>
            <person name="Lindquist E.A."/>
            <person name="Sun H."/>
            <person name="LaButti K.M."/>
            <person name="Schmutz J."/>
            <person name="Jabbour D."/>
            <person name="Luo H."/>
            <person name="Baker S.E."/>
            <person name="Pisabarro A.G."/>
            <person name="Walton J.D."/>
            <person name="Blanchette R.A."/>
            <person name="Henrissat B."/>
            <person name="Martin F."/>
            <person name="Cullen D."/>
            <person name="Hibbett D.S."/>
            <person name="Grigoriev I.V."/>
        </authorList>
    </citation>
    <scope>NUCLEOTIDE SEQUENCE [LARGE SCALE GENOMIC DNA]</scope>
    <source>
        <strain evidence="2">CBS 339.88</strain>
    </source>
</reference>
<proteinExistence type="predicted"/>
<dbReference type="Proteomes" id="UP000027222">
    <property type="component" value="Unassembled WGS sequence"/>
</dbReference>
<sequence length="80" mass="9038">MHISLRPPRTSFYSGRTCRYTGKRDVYRKRQVNTIYFCFAPESVLALSFGGRTVFLVHASLVILECDSANLKITPSHSLG</sequence>
<dbReference type="AlphaFoldDB" id="A0A067T7K8"/>
<dbReference type="HOGENOM" id="CLU_2589933_0_0_1"/>
<protein>
    <submittedName>
        <fullName evidence="1">Uncharacterized protein</fullName>
    </submittedName>
</protein>
<keyword evidence="2" id="KW-1185">Reference proteome</keyword>
<dbReference type="EMBL" id="KL142375">
    <property type="protein sequence ID" value="KDR78352.1"/>
    <property type="molecule type" value="Genomic_DNA"/>
</dbReference>
<organism evidence="1 2">
    <name type="scientific">Galerina marginata (strain CBS 339.88)</name>
    <dbReference type="NCBI Taxonomy" id="685588"/>
    <lineage>
        <taxon>Eukaryota</taxon>
        <taxon>Fungi</taxon>
        <taxon>Dikarya</taxon>
        <taxon>Basidiomycota</taxon>
        <taxon>Agaricomycotina</taxon>
        <taxon>Agaricomycetes</taxon>
        <taxon>Agaricomycetidae</taxon>
        <taxon>Agaricales</taxon>
        <taxon>Agaricineae</taxon>
        <taxon>Strophariaceae</taxon>
        <taxon>Galerina</taxon>
    </lineage>
</organism>
<evidence type="ECO:0000313" key="1">
    <source>
        <dbReference type="EMBL" id="KDR78352.1"/>
    </source>
</evidence>